<dbReference type="AlphaFoldDB" id="A0A8H7WGK0"/>
<sequence>MFVKSTVAVALFASFVAAQSTTSNSSIDANSIDPTTRSQWCLGQRNTCGTLCSGDLQNNDCDVTTLAFNCTCGANSSEPGLIYYQNTMPTFICEEIYKDCKEANVGVSSAQAQCDAAEKANCGHLDPANFTAAAVSSTSTSASSPTGTATQAASGTDAATSSSTAAAATMMPAQFGTGAIALGVAAAFGYML</sequence>
<evidence type="ECO:0000256" key="1">
    <source>
        <dbReference type="SAM" id="SignalP"/>
    </source>
</evidence>
<feature type="chain" id="PRO_5034395056" description="DUF7707 domain-containing protein" evidence="1">
    <location>
        <begin position="19"/>
        <end position="192"/>
    </location>
</feature>
<evidence type="ECO:0000313" key="3">
    <source>
        <dbReference type="EMBL" id="KAG4424440.1"/>
    </source>
</evidence>
<dbReference type="PANTHER" id="PTHR38118">
    <property type="entry name" value="ANCHORED CELL WALL PROTEIN 11-RELATED"/>
    <property type="match status" value="1"/>
</dbReference>
<dbReference type="Pfam" id="PF24808">
    <property type="entry name" value="DUF7707"/>
    <property type="match status" value="1"/>
</dbReference>
<keyword evidence="1" id="KW-0732">Signal</keyword>
<protein>
    <recommendedName>
        <fullName evidence="2">DUF7707 domain-containing protein</fullName>
    </recommendedName>
</protein>
<feature type="signal peptide" evidence="1">
    <location>
        <begin position="1"/>
        <end position="18"/>
    </location>
</feature>
<dbReference type="EMBL" id="JAFJYH010000021">
    <property type="protein sequence ID" value="KAG4424440.1"/>
    <property type="molecule type" value="Genomic_DNA"/>
</dbReference>
<dbReference type="OrthoDB" id="2121879at2759"/>
<gene>
    <name evidence="3" type="ORF">IFR04_002496</name>
</gene>
<dbReference type="InterPro" id="IPR056124">
    <property type="entry name" value="DUF7707"/>
</dbReference>
<organism evidence="3 4">
    <name type="scientific">Cadophora malorum</name>
    <dbReference type="NCBI Taxonomy" id="108018"/>
    <lineage>
        <taxon>Eukaryota</taxon>
        <taxon>Fungi</taxon>
        <taxon>Dikarya</taxon>
        <taxon>Ascomycota</taxon>
        <taxon>Pezizomycotina</taxon>
        <taxon>Leotiomycetes</taxon>
        <taxon>Helotiales</taxon>
        <taxon>Ploettnerulaceae</taxon>
        <taxon>Cadophora</taxon>
    </lineage>
</organism>
<accession>A0A8H7WGK0</accession>
<evidence type="ECO:0000259" key="2">
    <source>
        <dbReference type="Pfam" id="PF24808"/>
    </source>
</evidence>
<keyword evidence="4" id="KW-1185">Reference proteome</keyword>
<proteinExistence type="predicted"/>
<feature type="domain" description="DUF7707" evidence="2">
    <location>
        <begin position="26"/>
        <end position="127"/>
    </location>
</feature>
<dbReference type="PANTHER" id="PTHR38118:SF3">
    <property type="entry name" value="ANCHORED CELL WALL PROTEIN 11"/>
    <property type="match status" value="1"/>
</dbReference>
<name>A0A8H7WGK0_9HELO</name>
<dbReference type="Proteomes" id="UP000664132">
    <property type="component" value="Unassembled WGS sequence"/>
</dbReference>
<comment type="caution">
    <text evidence="3">The sequence shown here is derived from an EMBL/GenBank/DDBJ whole genome shotgun (WGS) entry which is preliminary data.</text>
</comment>
<evidence type="ECO:0000313" key="4">
    <source>
        <dbReference type="Proteomes" id="UP000664132"/>
    </source>
</evidence>
<reference evidence="3" key="1">
    <citation type="submission" date="2021-02" db="EMBL/GenBank/DDBJ databases">
        <title>Genome sequence Cadophora malorum strain M34.</title>
        <authorList>
            <person name="Stefanovic E."/>
            <person name="Vu D."/>
            <person name="Scully C."/>
            <person name="Dijksterhuis J."/>
            <person name="Roader J."/>
            <person name="Houbraken J."/>
        </authorList>
    </citation>
    <scope>NUCLEOTIDE SEQUENCE</scope>
    <source>
        <strain evidence="3">M34</strain>
    </source>
</reference>